<sequence length="40" mass="4598">NKHKKRENVQSPTKPSEEQHTKGEKVQITKPGEEQTQESP</sequence>
<keyword evidence="3" id="KW-1185">Reference proteome</keyword>
<protein>
    <submittedName>
        <fullName evidence="2">40978_t:CDS:1</fullName>
    </submittedName>
</protein>
<feature type="non-terminal residue" evidence="2">
    <location>
        <position position="40"/>
    </location>
</feature>
<feature type="compositionally biased region" description="Basic and acidic residues" evidence="1">
    <location>
        <begin position="15"/>
        <end position="33"/>
    </location>
</feature>
<accession>A0ABN7XJP7</accession>
<dbReference type="Proteomes" id="UP000789901">
    <property type="component" value="Unassembled WGS sequence"/>
</dbReference>
<name>A0ABN7XJP7_GIGMA</name>
<proteinExistence type="predicted"/>
<evidence type="ECO:0000313" key="3">
    <source>
        <dbReference type="Proteomes" id="UP000789901"/>
    </source>
</evidence>
<gene>
    <name evidence="2" type="ORF">GMARGA_LOCUS43801</name>
</gene>
<evidence type="ECO:0000313" key="2">
    <source>
        <dbReference type="EMBL" id="CAG8854980.1"/>
    </source>
</evidence>
<comment type="caution">
    <text evidence="2">The sequence shown here is derived from an EMBL/GenBank/DDBJ whole genome shotgun (WGS) entry which is preliminary data.</text>
</comment>
<evidence type="ECO:0000256" key="1">
    <source>
        <dbReference type="SAM" id="MobiDB-lite"/>
    </source>
</evidence>
<dbReference type="EMBL" id="CAJVQB010144669">
    <property type="protein sequence ID" value="CAG8854980.1"/>
    <property type="molecule type" value="Genomic_DNA"/>
</dbReference>
<reference evidence="2 3" key="1">
    <citation type="submission" date="2021-06" db="EMBL/GenBank/DDBJ databases">
        <authorList>
            <person name="Kallberg Y."/>
            <person name="Tangrot J."/>
            <person name="Rosling A."/>
        </authorList>
    </citation>
    <scope>NUCLEOTIDE SEQUENCE [LARGE SCALE GENOMIC DNA]</scope>
    <source>
        <strain evidence="2 3">120-4 pot B 10/14</strain>
    </source>
</reference>
<feature type="non-terminal residue" evidence="2">
    <location>
        <position position="1"/>
    </location>
</feature>
<organism evidence="2 3">
    <name type="scientific">Gigaspora margarita</name>
    <dbReference type="NCBI Taxonomy" id="4874"/>
    <lineage>
        <taxon>Eukaryota</taxon>
        <taxon>Fungi</taxon>
        <taxon>Fungi incertae sedis</taxon>
        <taxon>Mucoromycota</taxon>
        <taxon>Glomeromycotina</taxon>
        <taxon>Glomeromycetes</taxon>
        <taxon>Diversisporales</taxon>
        <taxon>Gigasporaceae</taxon>
        <taxon>Gigaspora</taxon>
    </lineage>
</organism>
<feature type="region of interest" description="Disordered" evidence="1">
    <location>
        <begin position="1"/>
        <end position="40"/>
    </location>
</feature>